<gene>
    <name evidence="11" type="ORF">SmJEL517_g00576</name>
</gene>
<evidence type="ECO:0008006" key="13">
    <source>
        <dbReference type="Google" id="ProtNLM"/>
    </source>
</evidence>
<keyword evidence="3" id="KW-0963">Cytoplasm</keyword>
<dbReference type="PANTHER" id="PTHR19336">
    <property type="entry name" value="UNCHARACTERIZED DUF1167"/>
    <property type="match status" value="1"/>
</dbReference>
<feature type="region of interest" description="Disordered" evidence="8">
    <location>
        <begin position="211"/>
        <end position="269"/>
    </location>
</feature>
<evidence type="ECO:0000259" key="9">
    <source>
        <dbReference type="Pfam" id="PF06657"/>
    </source>
</evidence>
<comment type="subcellular location">
    <subcellularLocation>
        <location evidence="1">Cytoplasm</location>
        <location evidence="1">Cytoskeleton</location>
        <location evidence="1">Microtubule organizing center</location>
        <location evidence="1">Centrosome</location>
    </subcellularLocation>
</comment>
<organism evidence="11 12">
    <name type="scientific">Synchytrium microbalum</name>
    <dbReference type="NCBI Taxonomy" id="1806994"/>
    <lineage>
        <taxon>Eukaryota</taxon>
        <taxon>Fungi</taxon>
        <taxon>Fungi incertae sedis</taxon>
        <taxon>Chytridiomycota</taxon>
        <taxon>Chytridiomycota incertae sedis</taxon>
        <taxon>Chytridiomycetes</taxon>
        <taxon>Synchytriales</taxon>
        <taxon>Synchytriaceae</taxon>
        <taxon>Synchytrium</taxon>
    </lineage>
</organism>
<dbReference type="GO" id="GO:0008017">
    <property type="term" value="F:microtubule binding"/>
    <property type="evidence" value="ECO:0007669"/>
    <property type="project" value="InterPro"/>
</dbReference>
<dbReference type="RefSeq" id="XP_031027574.1">
    <property type="nucleotide sequence ID" value="XM_031166505.1"/>
</dbReference>
<reference evidence="11 12" key="1">
    <citation type="journal article" date="2019" name="Sci. Rep.">
        <title>Comparative genomics of chytrid fungi reveal insights into the obligate biotrophic and pathogenic lifestyle of Synchytrium endobioticum.</title>
        <authorList>
            <person name="van de Vossenberg B.T.L.H."/>
            <person name="Warris S."/>
            <person name="Nguyen H.D.T."/>
            <person name="van Gent-Pelzer M.P.E."/>
            <person name="Joly D.L."/>
            <person name="van de Geest H.C."/>
            <person name="Bonants P.J.M."/>
            <person name="Smith D.S."/>
            <person name="Levesque C.A."/>
            <person name="van der Lee T.A.J."/>
        </authorList>
    </citation>
    <scope>NUCLEOTIDE SEQUENCE [LARGE SCALE GENOMIC DNA]</scope>
    <source>
        <strain evidence="11 12">JEL517</strain>
    </source>
</reference>
<comment type="caution">
    <text evidence="11">The sequence shown here is derived from an EMBL/GenBank/DDBJ whole genome shotgun (WGS) entry which is preliminary data.</text>
</comment>
<evidence type="ECO:0000256" key="4">
    <source>
        <dbReference type="ARBA" id="ARBA00022701"/>
    </source>
</evidence>
<comment type="similarity">
    <text evidence="2">Belongs to the translokin family.</text>
</comment>
<evidence type="ECO:0000259" key="10">
    <source>
        <dbReference type="Pfam" id="PF14073"/>
    </source>
</evidence>
<evidence type="ECO:0000256" key="7">
    <source>
        <dbReference type="SAM" id="Coils"/>
    </source>
</evidence>
<dbReference type="EMBL" id="QEAO01000002">
    <property type="protein sequence ID" value="TPX37663.1"/>
    <property type="molecule type" value="Genomic_DNA"/>
</dbReference>
<accession>A0A507CIY8</accession>
<feature type="compositionally biased region" description="Pro residues" evidence="8">
    <location>
        <begin position="241"/>
        <end position="254"/>
    </location>
</feature>
<feature type="compositionally biased region" description="Polar residues" evidence="8">
    <location>
        <begin position="127"/>
        <end position="154"/>
    </location>
</feature>
<dbReference type="PANTHER" id="PTHR19336:SF9">
    <property type="entry name" value="SPINDLE POLE BODY PROTEIN PPC89"/>
    <property type="match status" value="1"/>
</dbReference>
<evidence type="ECO:0000256" key="6">
    <source>
        <dbReference type="ARBA" id="ARBA00023212"/>
    </source>
</evidence>
<keyword evidence="12" id="KW-1185">Reference proteome</keyword>
<feature type="region of interest" description="Disordered" evidence="8">
    <location>
        <begin position="577"/>
        <end position="630"/>
    </location>
</feature>
<feature type="region of interest" description="Disordered" evidence="8">
    <location>
        <begin position="841"/>
        <end position="911"/>
    </location>
</feature>
<feature type="compositionally biased region" description="Basic and acidic residues" evidence="8">
    <location>
        <begin position="495"/>
        <end position="507"/>
    </location>
</feature>
<keyword evidence="4" id="KW-0493">Microtubule</keyword>
<evidence type="ECO:0000256" key="1">
    <source>
        <dbReference type="ARBA" id="ARBA00004300"/>
    </source>
</evidence>
<dbReference type="InterPro" id="IPR051756">
    <property type="entry name" value="Centrosomal_MT-associated"/>
</dbReference>
<evidence type="ECO:0000313" key="11">
    <source>
        <dbReference type="EMBL" id="TPX37663.1"/>
    </source>
</evidence>
<dbReference type="Pfam" id="PF14073">
    <property type="entry name" value="Cep57_CLD"/>
    <property type="match status" value="1"/>
</dbReference>
<feature type="compositionally biased region" description="Polar residues" evidence="8">
    <location>
        <begin position="258"/>
        <end position="267"/>
    </location>
</feature>
<feature type="domain" description="Cep57 centrosome localisation" evidence="10">
    <location>
        <begin position="351"/>
        <end position="461"/>
    </location>
</feature>
<keyword evidence="6" id="KW-0206">Cytoskeleton</keyword>
<feature type="domain" description="Cep57 centrosome microtubule-binding" evidence="9">
    <location>
        <begin position="737"/>
        <end position="815"/>
    </location>
</feature>
<dbReference type="OrthoDB" id="76453at2759"/>
<dbReference type="GeneID" id="42001802"/>
<evidence type="ECO:0000313" key="12">
    <source>
        <dbReference type="Proteomes" id="UP000319731"/>
    </source>
</evidence>
<feature type="compositionally biased region" description="Polar residues" evidence="8">
    <location>
        <begin position="211"/>
        <end position="235"/>
    </location>
</feature>
<feature type="region of interest" description="Disordered" evidence="8">
    <location>
        <begin position="122"/>
        <end position="157"/>
    </location>
</feature>
<dbReference type="InterPro" id="IPR025913">
    <property type="entry name" value="Cep57_CLD"/>
</dbReference>
<feature type="compositionally biased region" description="Basic and acidic residues" evidence="8">
    <location>
        <begin position="878"/>
        <end position="892"/>
    </location>
</feature>
<evidence type="ECO:0000256" key="5">
    <source>
        <dbReference type="ARBA" id="ARBA00023054"/>
    </source>
</evidence>
<dbReference type="GO" id="GO:0005874">
    <property type="term" value="C:microtubule"/>
    <property type="evidence" value="ECO:0007669"/>
    <property type="project" value="UniProtKB-KW"/>
</dbReference>
<dbReference type="STRING" id="1806994.A0A507CIY8"/>
<feature type="compositionally biased region" description="Basic and acidic residues" evidence="8">
    <location>
        <begin position="844"/>
        <end position="861"/>
    </location>
</feature>
<name>A0A507CIY8_9FUNG</name>
<feature type="region of interest" description="Disordered" evidence="8">
    <location>
        <begin position="706"/>
        <end position="726"/>
    </location>
</feature>
<dbReference type="Gene3D" id="1.20.58.90">
    <property type="match status" value="1"/>
</dbReference>
<feature type="compositionally biased region" description="Basic and acidic residues" evidence="8">
    <location>
        <begin position="712"/>
        <end position="726"/>
    </location>
</feature>
<dbReference type="GO" id="GO:0043015">
    <property type="term" value="F:gamma-tubulin binding"/>
    <property type="evidence" value="ECO:0007669"/>
    <property type="project" value="InterPro"/>
</dbReference>
<dbReference type="InterPro" id="IPR024957">
    <property type="entry name" value="Cep57_MT-bd_dom"/>
</dbReference>
<evidence type="ECO:0000256" key="3">
    <source>
        <dbReference type="ARBA" id="ARBA00022490"/>
    </source>
</evidence>
<proteinExistence type="inferred from homology"/>
<evidence type="ECO:0000256" key="2">
    <source>
        <dbReference type="ARBA" id="ARBA00008179"/>
    </source>
</evidence>
<dbReference type="Pfam" id="PF06657">
    <property type="entry name" value="Cep57_MT_bd"/>
    <property type="match status" value="1"/>
</dbReference>
<evidence type="ECO:0000256" key="8">
    <source>
        <dbReference type="SAM" id="MobiDB-lite"/>
    </source>
</evidence>
<feature type="compositionally biased region" description="Low complexity" evidence="8">
    <location>
        <begin position="481"/>
        <end position="494"/>
    </location>
</feature>
<feature type="coiled-coil region" evidence="7">
    <location>
        <begin position="414"/>
        <end position="469"/>
    </location>
</feature>
<sequence>MAGLKLSPAKDNALEFDDLSIQVIPVRGERIFSNAVHNNGGQDDLEVELSRLERELSVDMLELSFVEKPSQLQQPQQHQHQQHRLKSFAGQPIPMPNTNASNNHNDESGFSFSFDVLGGGGNNNAGIENSQTGRRLSSASFRRESQPNAIQSSPIPIDETLRKRFDQLLNRELERTDSILQRSAGSISHDDYADVHTDLETDLHSSSSAYFTQPATQRPSVASKQHGITSVSPPTDASPRAQPPPNPSKPPTIPNPVDYNNTSSSNIRKPPVDVSAIYENLPVMSSASKIFDRSMSRIVDNSRPLSTVEPSILGEESSLGVGEKLHQDTSNFLDTQHRPIGNLPEDHSSRAVISALRTLQEKIAQLEKEKMAAKSRLAELERELNRNREDDGLPNRDSGARERESAKADILLEKIKLENMLASSKSQANLLERQLEYSRKMAQSAASERDEALQNLEHIRREVAILRATALRNAGAAVVSASTATSPTRPTQPSRRVEVSEHGDMPRHPSRRVFAESAGTAAATLATSADDLSFLQKEDVDLLRTEIDEARSRMSSVVSVDDEEKLKQILLEKALRRSRKVAADPSKKRKKPKTEDLPTRPALPKSTVSNAAERQVPTWRKVESRPAATSAKSVVNPIVQKQRPSVEEATSHDEAVVGAAASKKSSRDLPFISGTSVTKSYSVTANLQKVYSMLKNHNPQLCSVCRQKRRHAESPPKPRGRNETGRTYEPIETIERENDLVKVLSLLEDEFLHLKIVYQDLVARYEDAAESTGRPHLSASANSNESNRMLRSLGDELRDIIQSMEIKGDQISILREIVSATTLARSMQSEAADDARVAHHLHHPHVEHDRSRSRRRDDKIPFPRMRSKSQPPVEGGDAAERRIRSRSVDKGSHLANLGLLKSSMKVQSSLA</sequence>
<dbReference type="Proteomes" id="UP000319731">
    <property type="component" value="Unassembled WGS sequence"/>
</dbReference>
<feature type="region of interest" description="Disordered" evidence="8">
    <location>
        <begin position="383"/>
        <end position="404"/>
    </location>
</feature>
<dbReference type="AlphaFoldDB" id="A0A507CIY8"/>
<dbReference type="GO" id="GO:0042802">
    <property type="term" value="F:identical protein binding"/>
    <property type="evidence" value="ECO:0007669"/>
    <property type="project" value="InterPro"/>
</dbReference>
<feature type="region of interest" description="Disordered" evidence="8">
    <location>
        <begin position="481"/>
        <end position="510"/>
    </location>
</feature>
<keyword evidence="5 7" id="KW-0175">Coiled coil</keyword>
<protein>
    <recommendedName>
        <fullName evidence="13">Cep57 centrosome microtubule-binding domain-containing protein</fullName>
    </recommendedName>
</protein>